<dbReference type="EnsemblPlants" id="AVESA.00010b.r2.7CG0713880.1">
    <property type="protein sequence ID" value="AVESA.00010b.r2.7CG0713880.1.CDS"/>
    <property type="gene ID" value="AVESA.00010b.r2.7CG0713880"/>
</dbReference>
<organism evidence="1 2">
    <name type="scientific">Avena sativa</name>
    <name type="common">Oat</name>
    <dbReference type="NCBI Taxonomy" id="4498"/>
    <lineage>
        <taxon>Eukaryota</taxon>
        <taxon>Viridiplantae</taxon>
        <taxon>Streptophyta</taxon>
        <taxon>Embryophyta</taxon>
        <taxon>Tracheophyta</taxon>
        <taxon>Spermatophyta</taxon>
        <taxon>Magnoliopsida</taxon>
        <taxon>Liliopsida</taxon>
        <taxon>Poales</taxon>
        <taxon>Poaceae</taxon>
        <taxon>BOP clade</taxon>
        <taxon>Pooideae</taxon>
        <taxon>Poodae</taxon>
        <taxon>Poeae</taxon>
        <taxon>Poeae Chloroplast Group 1 (Aveneae type)</taxon>
        <taxon>Aveninae</taxon>
        <taxon>Avena</taxon>
    </lineage>
</organism>
<keyword evidence="2" id="KW-1185">Reference proteome</keyword>
<protein>
    <submittedName>
        <fullName evidence="1">Uncharacterized protein</fullName>
    </submittedName>
</protein>
<sequence length="155" mass="16801">MCCKATYKTYYHGTQGIEEAARMEVKLVVTLVAWMLFCISNRGNAECALSDLKVTQTTVPGQRGRYPLYLVTVENKCICTQTGVKLACAGFDSSSIPVNPAGIITSDGDDSDLCTLNGGYPVTNDATIKFYYAWSTEFSFAPVSSNISCSVALFQ</sequence>
<reference evidence="1" key="2">
    <citation type="submission" date="2025-09" db="UniProtKB">
        <authorList>
            <consortium name="EnsemblPlants"/>
        </authorList>
    </citation>
    <scope>IDENTIFICATION</scope>
</reference>
<proteinExistence type="predicted"/>
<accession>A0ACD6AAE2</accession>
<name>A0ACD6AAE2_AVESA</name>
<evidence type="ECO:0000313" key="2">
    <source>
        <dbReference type="Proteomes" id="UP001732700"/>
    </source>
</evidence>
<evidence type="ECO:0000313" key="1">
    <source>
        <dbReference type="EnsemblPlants" id="AVESA.00010b.r2.7CG0713880.1.CDS"/>
    </source>
</evidence>
<reference evidence="1" key="1">
    <citation type="submission" date="2021-05" db="EMBL/GenBank/DDBJ databases">
        <authorList>
            <person name="Scholz U."/>
            <person name="Mascher M."/>
            <person name="Fiebig A."/>
        </authorList>
    </citation>
    <scope>NUCLEOTIDE SEQUENCE [LARGE SCALE GENOMIC DNA]</scope>
</reference>
<dbReference type="Proteomes" id="UP001732700">
    <property type="component" value="Chromosome 7C"/>
</dbReference>